<dbReference type="PROSITE" id="PS51257">
    <property type="entry name" value="PROKAR_LIPOPROTEIN"/>
    <property type="match status" value="1"/>
</dbReference>
<protein>
    <recommendedName>
        <fullName evidence="2">Lipoprotein</fullName>
    </recommendedName>
</protein>
<gene>
    <name evidence="1" type="ORF">LCGC14_1576220</name>
</gene>
<evidence type="ECO:0000313" key="1">
    <source>
        <dbReference type="EMBL" id="KKM27293.1"/>
    </source>
</evidence>
<comment type="caution">
    <text evidence="1">The sequence shown here is derived from an EMBL/GenBank/DDBJ whole genome shotgun (WGS) entry which is preliminary data.</text>
</comment>
<proteinExistence type="predicted"/>
<organism evidence="1">
    <name type="scientific">marine sediment metagenome</name>
    <dbReference type="NCBI Taxonomy" id="412755"/>
    <lineage>
        <taxon>unclassified sequences</taxon>
        <taxon>metagenomes</taxon>
        <taxon>ecological metagenomes</taxon>
    </lineage>
</organism>
<name>A0A0F9KZ65_9ZZZZ</name>
<sequence length="150" mass="16802">MKKFLVLLMCFATLIPLVSGCSIFNSNQTVTQVELQENIEFFVKTAIRITLHETKPSVDDLKNLQAYLVTAQELVVSGLQDLEALRELVKQMLPDQYHVLAFTIVDVIERYVLSHLPDPDENVVRRNQLIGAGLGGAVDAIDEYVSLKSK</sequence>
<dbReference type="EMBL" id="LAZR01012350">
    <property type="protein sequence ID" value="KKM27293.1"/>
    <property type="molecule type" value="Genomic_DNA"/>
</dbReference>
<evidence type="ECO:0008006" key="2">
    <source>
        <dbReference type="Google" id="ProtNLM"/>
    </source>
</evidence>
<reference evidence="1" key="1">
    <citation type="journal article" date="2015" name="Nature">
        <title>Complex archaea that bridge the gap between prokaryotes and eukaryotes.</title>
        <authorList>
            <person name="Spang A."/>
            <person name="Saw J.H."/>
            <person name="Jorgensen S.L."/>
            <person name="Zaremba-Niedzwiedzka K."/>
            <person name="Martijn J."/>
            <person name="Lind A.E."/>
            <person name="van Eijk R."/>
            <person name="Schleper C."/>
            <person name="Guy L."/>
            <person name="Ettema T.J."/>
        </authorList>
    </citation>
    <scope>NUCLEOTIDE SEQUENCE</scope>
</reference>
<accession>A0A0F9KZ65</accession>
<dbReference type="AlphaFoldDB" id="A0A0F9KZ65"/>